<keyword evidence="9" id="KW-1185">Reference proteome</keyword>
<evidence type="ECO:0000313" key="9">
    <source>
        <dbReference type="Proteomes" id="UP001178507"/>
    </source>
</evidence>
<evidence type="ECO:0000256" key="6">
    <source>
        <dbReference type="ARBA" id="ARBA00023065"/>
    </source>
</evidence>
<dbReference type="Pfam" id="PF25539">
    <property type="entry name" value="Bestrophin_2"/>
    <property type="match status" value="1"/>
</dbReference>
<dbReference type="EMBL" id="CAUJNA010000143">
    <property type="protein sequence ID" value="CAJ1372588.1"/>
    <property type="molecule type" value="Genomic_DNA"/>
</dbReference>
<sequence length="131" mass="14102">FPAALRAHLRGASGRELRQELRASRGPDHEAHEVPEVGGVTEAEIAEVLNRPSGLSAPLFVLHRIAAITAQLNLAEPDRVAMESSLSKLSNMVGSCEALRVPPMPMSYATHTSSFQVLYLVLLPLALQQLG</sequence>
<evidence type="ECO:0000256" key="3">
    <source>
        <dbReference type="ARBA" id="ARBA00022475"/>
    </source>
</evidence>
<gene>
    <name evidence="8" type="ORF">EVOR1521_LOCUS2627</name>
</gene>
<organism evidence="8 9">
    <name type="scientific">Effrenium voratum</name>
    <dbReference type="NCBI Taxonomy" id="2562239"/>
    <lineage>
        <taxon>Eukaryota</taxon>
        <taxon>Sar</taxon>
        <taxon>Alveolata</taxon>
        <taxon>Dinophyceae</taxon>
        <taxon>Suessiales</taxon>
        <taxon>Symbiodiniaceae</taxon>
        <taxon>Effrenium</taxon>
    </lineage>
</organism>
<protein>
    <submittedName>
        <fullName evidence="8">Uncharacterized protein</fullName>
    </submittedName>
</protein>
<dbReference type="GO" id="GO:0005254">
    <property type="term" value="F:chloride channel activity"/>
    <property type="evidence" value="ECO:0007669"/>
    <property type="project" value="InterPro"/>
</dbReference>
<keyword evidence="3" id="KW-1003">Cell membrane</keyword>
<feature type="non-terminal residue" evidence="8">
    <location>
        <position position="131"/>
    </location>
</feature>
<accession>A0AA36HQT9</accession>
<comment type="caution">
    <text evidence="8">The sequence shown here is derived from an EMBL/GenBank/DDBJ whole genome shotgun (WGS) entry which is preliminary data.</text>
</comment>
<keyword evidence="7" id="KW-0472">Membrane</keyword>
<dbReference type="AlphaFoldDB" id="A0AA36HQT9"/>
<dbReference type="PANTHER" id="PTHR33281">
    <property type="entry name" value="UPF0187 PROTEIN YNEE"/>
    <property type="match status" value="1"/>
</dbReference>
<evidence type="ECO:0000313" key="8">
    <source>
        <dbReference type="EMBL" id="CAJ1372588.1"/>
    </source>
</evidence>
<keyword evidence="5" id="KW-1133">Transmembrane helix</keyword>
<proteinExistence type="predicted"/>
<feature type="non-terminal residue" evidence="8">
    <location>
        <position position="1"/>
    </location>
</feature>
<evidence type="ECO:0000256" key="7">
    <source>
        <dbReference type="ARBA" id="ARBA00023136"/>
    </source>
</evidence>
<evidence type="ECO:0000256" key="5">
    <source>
        <dbReference type="ARBA" id="ARBA00022989"/>
    </source>
</evidence>
<reference evidence="8" key="1">
    <citation type="submission" date="2023-08" db="EMBL/GenBank/DDBJ databases">
        <authorList>
            <person name="Chen Y."/>
            <person name="Shah S."/>
            <person name="Dougan E. K."/>
            <person name="Thang M."/>
            <person name="Chan C."/>
        </authorList>
    </citation>
    <scope>NUCLEOTIDE SEQUENCE</scope>
</reference>
<keyword evidence="4" id="KW-0812">Transmembrane</keyword>
<dbReference type="PANTHER" id="PTHR33281:SF19">
    <property type="entry name" value="VOLTAGE-DEPENDENT ANION CHANNEL-FORMING PROTEIN YNEE"/>
    <property type="match status" value="1"/>
</dbReference>
<evidence type="ECO:0000256" key="4">
    <source>
        <dbReference type="ARBA" id="ARBA00022692"/>
    </source>
</evidence>
<dbReference type="InterPro" id="IPR044669">
    <property type="entry name" value="YneE/VCCN1/2-like"/>
</dbReference>
<dbReference type="GO" id="GO:0005886">
    <property type="term" value="C:plasma membrane"/>
    <property type="evidence" value="ECO:0007669"/>
    <property type="project" value="UniProtKB-SubCell"/>
</dbReference>
<dbReference type="Proteomes" id="UP001178507">
    <property type="component" value="Unassembled WGS sequence"/>
</dbReference>
<comment type="subcellular location">
    <subcellularLocation>
        <location evidence="1">Cell membrane</location>
        <topology evidence="1">Multi-pass membrane protein</topology>
    </subcellularLocation>
</comment>
<evidence type="ECO:0000256" key="1">
    <source>
        <dbReference type="ARBA" id="ARBA00004651"/>
    </source>
</evidence>
<evidence type="ECO:0000256" key="2">
    <source>
        <dbReference type="ARBA" id="ARBA00022448"/>
    </source>
</evidence>
<name>A0AA36HQT9_9DINO</name>
<keyword evidence="6" id="KW-0406">Ion transport</keyword>
<keyword evidence="2" id="KW-0813">Transport</keyword>